<dbReference type="Gene3D" id="2.40.50.580">
    <property type="match status" value="1"/>
</dbReference>
<organism evidence="4 5">
    <name type="scientific">Ferroplasma acidiphilum</name>
    <dbReference type="NCBI Taxonomy" id="74969"/>
    <lineage>
        <taxon>Archaea</taxon>
        <taxon>Methanobacteriati</taxon>
        <taxon>Thermoplasmatota</taxon>
        <taxon>Thermoplasmata</taxon>
        <taxon>Thermoplasmatales</taxon>
        <taxon>Ferroplasmaceae</taxon>
        <taxon>Ferroplasma</taxon>
    </lineage>
</organism>
<dbReference type="AlphaFoldDB" id="A0A1V0N3J8"/>
<dbReference type="PANTHER" id="PTHR30545">
    <property type="entry name" value="SUGAR FERMENTATION STIMULATION PROTEIN A"/>
    <property type="match status" value="1"/>
</dbReference>
<evidence type="ECO:0000259" key="3">
    <source>
        <dbReference type="Pfam" id="PF17746"/>
    </source>
</evidence>
<sequence>MYPFIERESGYVVAKFPDLIEAKVVSRPNRFMVKAMVDDKEVDVHIHDPGRLEELIFPGNSILIRETNGTKTHYSVTFCKNGDIWTFNDSRYHSGIASMFIQEGWQREVKVGNSRLDFRLNNAYIEVKSATLVENGIARFPDAPTLRGKKHLETLMDLIASGYESFVLFLIFNEDAKCFLPNTARDPEFSHAYYSALEHGVKFQYLVFSSRGGEIVLKDSISMCNP</sequence>
<feature type="domain" description="SfsA N-terminal OB" evidence="3">
    <location>
        <begin position="25"/>
        <end position="85"/>
    </location>
</feature>
<dbReference type="InterPro" id="IPR040452">
    <property type="entry name" value="SfsA_C"/>
</dbReference>
<dbReference type="PANTHER" id="PTHR30545:SF2">
    <property type="entry name" value="SUGAR FERMENTATION STIMULATION PROTEIN A"/>
    <property type="match status" value="1"/>
</dbReference>
<evidence type="ECO:0000256" key="1">
    <source>
        <dbReference type="HAMAP-Rule" id="MF_00095"/>
    </source>
</evidence>
<reference evidence="4 5" key="1">
    <citation type="submission" date="2011-10" db="EMBL/GenBank/DDBJ databases">
        <title>Metabolic and evolutionary patterns in the extreme acidophile Ferroplasma acidiphilum.</title>
        <authorList>
            <person name="Golyshina O.V."/>
            <person name="Kozyavkin S.A."/>
            <person name="Tatusov R.L."/>
            <person name="Slesarev A.I."/>
            <person name="Golyshin P.N."/>
        </authorList>
    </citation>
    <scope>NUCLEOTIDE SEQUENCE [LARGE SCALE GENOMIC DNA]</scope>
    <source>
        <strain evidence="5">Y</strain>
    </source>
</reference>
<dbReference type="Proteomes" id="UP000192050">
    <property type="component" value="Chromosome"/>
</dbReference>
<evidence type="ECO:0000313" key="5">
    <source>
        <dbReference type="Proteomes" id="UP000192050"/>
    </source>
</evidence>
<dbReference type="HAMAP" id="MF_00095">
    <property type="entry name" value="SfsA"/>
    <property type="match status" value="1"/>
</dbReference>
<dbReference type="InterPro" id="IPR041465">
    <property type="entry name" value="SfsA_N"/>
</dbReference>
<evidence type="ECO:0000259" key="2">
    <source>
        <dbReference type="Pfam" id="PF03749"/>
    </source>
</evidence>
<gene>
    <name evidence="1" type="primary">sfsA</name>
    <name evidence="4" type="ORF">FAD_0781</name>
</gene>
<name>A0A1V0N3J8_9ARCH</name>
<accession>A0A1V0N3J8</accession>
<proteinExistence type="inferred from homology"/>
<comment type="similarity">
    <text evidence="1">Belongs to the SfsA family.</text>
</comment>
<dbReference type="CDD" id="cd22357">
    <property type="entry name" value="SfsA-like"/>
    <property type="match status" value="1"/>
</dbReference>
<dbReference type="Gene3D" id="3.40.1350.60">
    <property type="match status" value="1"/>
</dbReference>
<dbReference type="InterPro" id="IPR005224">
    <property type="entry name" value="SfsA"/>
</dbReference>
<dbReference type="GO" id="GO:0003677">
    <property type="term" value="F:DNA binding"/>
    <property type="evidence" value="ECO:0007669"/>
    <property type="project" value="InterPro"/>
</dbReference>
<dbReference type="OrthoDB" id="34139at2157"/>
<dbReference type="Pfam" id="PF17746">
    <property type="entry name" value="SfsA_N"/>
    <property type="match status" value="1"/>
</dbReference>
<evidence type="ECO:0000313" key="4">
    <source>
        <dbReference type="EMBL" id="ARD84684.1"/>
    </source>
</evidence>
<dbReference type="NCBIfam" id="TIGR00230">
    <property type="entry name" value="sfsA"/>
    <property type="match status" value="1"/>
</dbReference>
<dbReference type="EMBL" id="CP015363">
    <property type="protein sequence ID" value="ARD84684.1"/>
    <property type="molecule type" value="Genomic_DNA"/>
</dbReference>
<protein>
    <recommendedName>
        <fullName evidence="1">Sugar fermentation stimulation protein homolog</fullName>
    </recommendedName>
</protein>
<dbReference type="Pfam" id="PF03749">
    <property type="entry name" value="SfsA"/>
    <property type="match status" value="1"/>
</dbReference>
<feature type="domain" description="Sugar fermentation stimulation protein C-terminal" evidence="2">
    <location>
        <begin position="104"/>
        <end position="206"/>
    </location>
</feature>
<dbReference type="STRING" id="74969.FAD_0781"/>
<keyword evidence="5" id="KW-1185">Reference proteome</keyword>
<dbReference type="KEGG" id="fai:FAD_0781"/>
<dbReference type="GeneID" id="31676283"/>
<dbReference type="RefSeq" id="WP_081141960.1">
    <property type="nucleotide sequence ID" value="NZ_CP015363.1"/>
</dbReference>